<sequence length="112" mass="12348">MALELSSIATLELKWWQQLLGGLMTITAIVSLYLLGLFGVDGENKTEVQFIGGLGASCAMFAGFINAIMSIKTKNEHERQRERNLLEMNNLRSVRAILTGDFQESMLIGGLV</sequence>
<evidence type="ECO:0000313" key="2">
    <source>
        <dbReference type="EMBL" id="GMI09642.1"/>
    </source>
</evidence>
<comment type="caution">
    <text evidence="2">The sequence shown here is derived from an EMBL/GenBank/DDBJ whole genome shotgun (WGS) entry which is preliminary data.</text>
</comment>
<evidence type="ECO:0000256" key="1">
    <source>
        <dbReference type="SAM" id="Phobius"/>
    </source>
</evidence>
<keyword evidence="1" id="KW-0812">Transmembrane</keyword>
<dbReference type="Proteomes" id="UP001165122">
    <property type="component" value="Unassembled WGS sequence"/>
</dbReference>
<accession>A0A9W7FCI7</accession>
<feature type="transmembrane region" description="Helical" evidence="1">
    <location>
        <begin position="50"/>
        <end position="71"/>
    </location>
</feature>
<keyword evidence="1" id="KW-0472">Membrane</keyword>
<reference evidence="3" key="1">
    <citation type="journal article" date="2023" name="Commun. Biol.">
        <title>Genome analysis of Parmales, the sister group of diatoms, reveals the evolutionary specialization of diatoms from phago-mixotrophs to photoautotrophs.</title>
        <authorList>
            <person name="Ban H."/>
            <person name="Sato S."/>
            <person name="Yoshikawa S."/>
            <person name="Yamada K."/>
            <person name="Nakamura Y."/>
            <person name="Ichinomiya M."/>
            <person name="Sato N."/>
            <person name="Blanc-Mathieu R."/>
            <person name="Endo H."/>
            <person name="Kuwata A."/>
            <person name="Ogata H."/>
        </authorList>
    </citation>
    <scope>NUCLEOTIDE SEQUENCE [LARGE SCALE GENOMIC DNA]</scope>
    <source>
        <strain evidence="3">NIES 3700</strain>
    </source>
</reference>
<keyword evidence="1" id="KW-1133">Transmembrane helix</keyword>
<feature type="transmembrane region" description="Helical" evidence="1">
    <location>
        <begin position="20"/>
        <end position="38"/>
    </location>
</feature>
<protein>
    <submittedName>
        <fullName evidence="2">Uncharacterized protein</fullName>
    </submittedName>
</protein>
<dbReference type="AlphaFoldDB" id="A0A9W7FCI7"/>
<proteinExistence type="predicted"/>
<organism evidence="2 3">
    <name type="scientific">Triparma laevis f. longispina</name>
    <dbReference type="NCBI Taxonomy" id="1714387"/>
    <lineage>
        <taxon>Eukaryota</taxon>
        <taxon>Sar</taxon>
        <taxon>Stramenopiles</taxon>
        <taxon>Ochrophyta</taxon>
        <taxon>Bolidophyceae</taxon>
        <taxon>Parmales</taxon>
        <taxon>Triparmaceae</taxon>
        <taxon>Triparma</taxon>
    </lineage>
</organism>
<dbReference type="EMBL" id="BRXW01000139">
    <property type="protein sequence ID" value="GMI09642.1"/>
    <property type="molecule type" value="Genomic_DNA"/>
</dbReference>
<evidence type="ECO:0000313" key="3">
    <source>
        <dbReference type="Proteomes" id="UP001165122"/>
    </source>
</evidence>
<gene>
    <name evidence="2" type="ORF">TrLO_g6576</name>
</gene>
<keyword evidence="3" id="KW-1185">Reference proteome</keyword>
<name>A0A9W7FCI7_9STRA</name>